<dbReference type="HOGENOM" id="CLU_073001_0_0_11"/>
<dbReference type="InterPro" id="IPR025332">
    <property type="entry name" value="DUF4238"/>
</dbReference>
<evidence type="ECO:0008006" key="5">
    <source>
        <dbReference type="Google" id="ProtNLM"/>
    </source>
</evidence>
<dbReference type="KEGG" id="mlu:Mlut_16180"/>
<evidence type="ECO:0000313" key="1">
    <source>
        <dbReference type="EMBL" id="ACS31107.1"/>
    </source>
</evidence>
<sequence length="326" mass="37399">MAKPAHISKRHHYVPKVYLRGFAKDEKFINVVPLDSKRRGFLASLDKIALENDYNTLTSPAIFERADEAEHQLNTIETSAAPIIRKIRERDFKLNFEEREHLSRFISIQAHRGPNVRANHEKFLDAVTVQSAGMSGPDELEEFVRSYMGANYPEFNAELVWENLKDPNFDIKNDLRLQHLQNTFISAEAEVPFLIGREWTFFYFERKKLITSDSPLSMFAPDEPIEKANTTLRGAEALLFPLSRSVALHLGRLHGFNCHGSEEEIYRQVGDLSKTADGEFDRVLAGTSHLANQFNVMTAFFAEREVFRHPDDSQLDALIFKSARRS</sequence>
<dbReference type="EMBL" id="LS483396">
    <property type="protein sequence ID" value="SQG47533.1"/>
    <property type="molecule type" value="Genomic_DNA"/>
</dbReference>
<proteinExistence type="predicted"/>
<name>C5CBW6_MICLC</name>
<reference evidence="1" key="1">
    <citation type="submission" date="2009-05" db="EMBL/GenBank/DDBJ databases">
        <title>Complete sequence of Micrococcus luteus NCTC 2665.</title>
        <authorList>
            <consortium name="US DOE Joint Genome Institute"/>
            <person name="Lucas S."/>
            <person name="Copeland A."/>
            <person name="Lapidus A."/>
            <person name="Glavina del Rio T."/>
            <person name="Dalin E."/>
            <person name="Tice H."/>
            <person name="Bruce D."/>
            <person name="Goodwin L."/>
            <person name="Pitluck S."/>
            <person name="Lowry S."/>
            <person name="Larimer F."/>
            <person name="Land M."/>
            <person name="Hauser L."/>
            <person name="Kyrpides N."/>
            <person name="Lykidis A."/>
            <person name="Young M."/>
            <person name="Greenblatt C."/>
        </authorList>
    </citation>
    <scope>NUCLEOTIDE SEQUENCE</scope>
    <source>
        <strain evidence="1">NCTC 2665</strain>
    </source>
</reference>
<reference evidence="2 4" key="3">
    <citation type="submission" date="2018-06" db="EMBL/GenBank/DDBJ databases">
        <authorList>
            <consortium name="Pathogen Informatics"/>
            <person name="Doyle S."/>
        </authorList>
    </citation>
    <scope>NUCLEOTIDE SEQUENCE [LARGE SCALE GENOMIC DNA]</scope>
    <source>
        <strain evidence="2 4">NCTC2665</strain>
    </source>
</reference>
<evidence type="ECO:0000313" key="3">
    <source>
        <dbReference type="Proteomes" id="UP000000738"/>
    </source>
</evidence>
<dbReference type="EnsemblBacteria" id="ACS31107">
    <property type="protein sequence ID" value="ACS31107"/>
    <property type="gene ID" value="Mlut_16180"/>
</dbReference>
<organism evidence="1 3">
    <name type="scientific">Micrococcus luteus (strain ATCC 4698 / DSM 20030 / JCM 1464 / CCM 169 / CCUG 5858 / IAM 1056 / NBRC 3333 / NCIMB 9278 / NCTC 2665 / VKM Ac-2230)</name>
    <name type="common">Micrococcus lysodeikticus</name>
    <dbReference type="NCBI Taxonomy" id="465515"/>
    <lineage>
        <taxon>Bacteria</taxon>
        <taxon>Bacillati</taxon>
        <taxon>Actinomycetota</taxon>
        <taxon>Actinomycetes</taxon>
        <taxon>Micrococcales</taxon>
        <taxon>Micrococcaceae</taxon>
        <taxon>Micrococcus</taxon>
    </lineage>
</organism>
<accession>C5CBW6</accession>
<dbReference type="EMBL" id="CP001628">
    <property type="protein sequence ID" value="ACS31107.1"/>
    <property type="molecule type" value="Genomic_DNA"/>
</dbReference>
<protein>
    <recommendedName>
        <fullName evidence="5">DUF4238 domain-containing protein</fullName>
    </recommendedName>
</protein>
<dbReference type="Proteomes" id="UP000248985">
    <property type="component" value="Chromosome 1"/>
</dbReference>
<dbReference type="RefSeq" id="WP_012751026.1">
    <property type="nucleotide sequence ID" value="NC_012803.1"/>
</dbReference>
<dbReference type="eggNOG" id="ENOG5033DY3">
    <property type="taxonomic scope" value="Bacteria"/>
</dbReference>
<keyword evidence="3" id="KW-1185">Reference proteome</keyword>
<reference evidence="3" key="2">
    <citation type="journal article" date="2010" name="J. Bacteriol.">
        <title>Genome sequence of the Fleming strain of Micrococcus luteus, a simple free-living actinobacterium.</title>
        <authorList>
            <person name="Young M."/>
            <person name="Artsatbanov V."/>
            <person name="Beller H.R."/>
            <person name="Chandra G."/>
            <person name="Chater K.F."/>
            <person name="Dover L.G."/>
            <person name="Goh E.B."/>
            <person name="Kahan T."/>
            <person name="Kaprelyants A.S."/>
            <person name="Kyrpides N."/>
            <person name="Lapidus A."/>
            <person name="Lowry S.R."/>
            <person name="Lykidis A."/>
            <person name="Mahillon J."/>
            <person name="Markowitz V."/>
            <person name="Mavromatis K."/>
            <person name="Mukamolova G.V."/>
            <person name="Oren A."/>
            <person name="Rokem J.S."/>
            <person name="Smith M.C."/>
            <person name="Young D.I."/>
            <person name="Greenblatt C.L."/>
        </authorList>
    </citation>
    <scope>NUCLEOTIDE SEQUENCE [LARGE SCALE GENOMIC DNA]</scope>
    <source>
        <strain evidence="3">ATCC 4698 / DSM 20030 / JCM 1464 / NBRC 3333 / NCIMB 9278 / NCTC 2665 / VKM Ac-2230</strain>
    </source>
</reference>
<gene>
    <name evidence="1" type="ordered locus">Mlut_16180</name>
    <name evidence="2" type="ORF">NCTC2665_00293</name>
</gene>
<evidence type="ECO:0000313" key="4">
    <source>
        <dbReference type="Proteomes" id="UP000248985"/>
    </source>
</evidence>
<dbReference type="Proteomes" id="UP000000738">
    <property type="component" value="Chromosome"/>
</dbReference>
<evidence type="ECO:0000313" key="2">
    <source>
        <dbReference type="EMBL" id="SQG47533.1"/>
    </source>
</evidence>
<dbReference type="AlphaFoldDB" id="C5CBW6"/>
<dbReference type="GeneID" id="93343486"/>
<dbReference type="Pfam" id="PF14022">
    <property type="entry name" value="DUF4238"/>
    <property type="match status" value="1"/>
</dbReference>